<dbReference type="EMBL" id="MTKQ01000210">
    <property type="protein sequence ID" value="RWX46631.1"/>
    <property type="molecule type" value="Genomic_DNA"/>
</dbReference>
<comment type="caution">
    <text evidence="1">The sequence shown here is derived from an EMBL/GenBank/DDBJ whole genome shotgun (WGS) entry which is preliminary data.</text>
</comment>
<accession>A0A444J0F1</accession>
<evidence type="ECO:0000313" key="1">
    <source>
        <dbReference type="EMBL" id="RWX46631.1"/>
    </source>
</evidence>
<reference evidence="1 2" key="1">
    <citation type="submission" date="2017-01" db="EMBL/GenBank/DDBJ databases">
        <title>The cable genome- insights into the physiology and evolution of filamentous bacteria capable of sulfide oxidation via long distance electron transfer.</title>
        <authorList>
            <person name="Schreiber L."/>
            <person name="Bjerg J.T."/>
            <person name="Boggild A."/>
            <person name="Van De Vossenberg J."/>
            <person name="Meysman F."/>
            <person name="Nielsen L.P."/>
            <person name="Schramm A."/>
            <person name="Kjeldsen K.U."/>
        </authorList>
    </citation>
    <scope>NUCLEOTIDE SEQUENCE [LARGE SCALE GENOMIC DNA]</scope>
    <source>
        <strain evidence="1">A2</strain>
    </source>
</reference>
<gene>
    <name evidence="1" type="ORF">VT99_12104</name>
</gene>
<dbReference type="AlphaFoldDB" id="A0A444J0F1"/>
<name>A0A444J0F1_9BACT</name>
<proteinExistence type="predicted"/>
<organism evidence="1 2">
    <name type="scientific">Candidatus Electrothrix marina</name>
    <dbReference type="NCBI Taxonomy" id="1859130"/>
    <lineage>
        <taxon>Bacteria</taxon>
        <taxon>Pseudomonadati</taxon>
        <taxon>Thermodesulfobacteriota</taxon>
        <taxon>Desulfobulbia</taxon>
        <taxon>Desulfobulbales</taxon>
        <taxon>Desulfobulbaceae</taxon>
        <taxon>Candidatus Electrothrix</taxon>
    </lineage>
</organism>
<dbReference type="Proteomes" id="UP000286862">
    <property type="component" value="Unassembled WGS sequence"/>
</dbReference>
<evidence type="ECO:0000313" key="2">
    <source>
        <dbReference type="Proteomes" id="UP000286862"/>
    </source>
</evidence>
<protein>
    <submittedName>
        <fullName evidence="1">Uncharacterized protein</fullName>
    </submittedName>
</protein>
<sequence length="68" mass="7433">MKVPGNSLELPDKLSFFVVSPPKGGGEMGVYMKVPGGFLESPGSAFIFYCPFPEGRDGCYKKIIKEKE</sequence>